<comment type="caution">
    <text evidence="1">The sequence shown here is derived from an EMBL/GenBank/DDBJ whole genome shotgun (WGS) entry which is preliminary data.</text>
</comment>
<sequence>MSIWGRSSRTCCLSVLKGQLQHPSFLYFFLFLKIYFVQSLAGGHNNFTICLYLSLGTT</sequence>
<evidence type="ECO:0000313" key="1">
    <source>
        <dbReference type="EMBL" id="KZS07547.1"/>
    </source>
</evidence>
<keyword evidence="2" id="KW-1185">Reference proteome</keyword>
<gene>
    <name evidence="1" type="ORF">APZ42_028660</name>
</gene>
<dbReference type="EMBL" id="LRGB01002451">
    <property type="protein sequence ID" value="KZS07547.1"/>
    <property type="molecule type" value="Genomic_DNA"/>
</dbReference>
<name>A0A164Q9A5_9CRUS</name>
<evidence type="ECO:0000313" key="2">
    <source>
        <dbReference type="Proteomes" id="UP000076858"/>
    </source>
</evidence>
<reference evidence="1 2" key="1">
    <citation type="submission" date="2016-03" db="EMBL/GenBank/DDBJ databases">
        <title>EvidentialGene: Evidence-directed Construction of Genes on Genomes.</title>
        <authorList>
            <person name="Gilbert D.G."/>
            <person name="Choi J.-H."/>
            <person name="Mockaitis K."/>
            <person name="Colbourne J."/>
            <person name="Pfrender M."/>
        </authorList>
    </citation>
    <scope>NUCLEOTIDE SEQUENCE [LARGE SCALE GENOMIC DNA]</scope>
    <source>
        <strain evidence="1 2">Xinb3</strain>
        <tissue evidence="1">Complete organism</tissue>
    </source>
</reference>
<dbReference type="AlphaFoldDB" id="A0A164Q9A5"/>
<accession>A0A164Q9A5</accession>
<protein>
    <submittedName>
        <fullName evidence="1">Uncharacterized protein</fullName>
    </submittedName>
</protein>
<organism evidence="1 2">
    <name type="scientific">Daphnia magna</name>
    <dbReference type="NCBI Taxonomy" id="35525"/>
    <lineage>
        <taxon>Eukaryota</taxon>
        <taxon>Metazoa</taxon>
        <taxon>Ecdysozoa</taxon>
        <taxon>Arthropoda</taxon>
        <taxon>Crustacea</taxon>
        <taxon>Branchiopoda</taxon>
        <taxon>Diplostraca</taxon>
        <taxon>Cladocera</taxon>
        <taxon>Anomopoda</taxon>
        <taxon>Daphniidae</taxon>
        <taxon>Daphnia</taxon>
    </lineage>
</organism>
<dbReference type="Proteomes" id="UP000076858">
    <property type="component" value="Unassembled WGS sequence"/>
</dbReference>
<proteinExistence type="predicted"/>